<keyword evidence="2" id="KW-0732">Signal</keyword>
<reference evidence="3 4" key="1">
    <citation type="submission" date="2018-05" db="EMBL/GenBank/DDBJ databases">
        <title>Streptomyces venezuelae.</title>
        <authorList>
            <person name="Kim W."/>
            <person name="Lee N."/>
            <person name="Cho B.-K."/>
        </authorList>
    </citation>
    <scope>NUCLEOTIDE SEQUENCE [LARGE SCALE GENOMIC DNA]</scope>
    <source>
        <strain evidence="3 4">ATCC 21782</strain>
    </source>
</reference>
<feature type="region of interest" description="Disordered" evidence="1">
    <location>
        <begin position="27"/>
        <end position="49"/>
    </location>
</feature>
<sequence>MHIKRFPAVLAALLCLATLSACEDGKKPAPAGSAAAPASSASPAAGTSPAVPAGLAEAQRYVQKYVPCEDMSTDPRDRRLPRTGLTTVGKWSVTERGVCSDRTEGAELIFYMASDMKEFQAGYKKHVQEKRAGDENYGLFSRVFVGKNFAVTPTGPKAALALSRSDLRILTCHPSFWAPKGYKQEKALVDYCVLSDFVHAEDGTGSPNFETPTDPAGGTGGPEKPGQPAQGSLGLPSAAGMAELKKLVHPHTVDCTTMSTASEDVAVESIDYRPAVSGDPRTLGITQRAVCGNTGGAQRAHDLNWLDVVGDMTTLQRRAKAAQQEDLKDGRLSATTSRLLVGENIAVETNDESVRFGLYQLQFLALECRPGFKAPAGYRLERAKVEGCVLTNYEG</sequence>
<feature type="chain" id="PRO_5038555987" description="Septum formation-related domain-containing protein" evidence="2">
    <location>
        <begin position="24"/>
        <end position="395"/>
    </location>
</feature>
<dbReference type="AlphaFoldDB" id="A0A5P2D6R3"/>
<name>A0A5P2D6R3_STRVZ</name>
<feature type="signal peptide" evidence="2">
    <location>
        <begin position="1"/>
        <end position="23"/>
    </location>
</feature>
<evidence type="ECO:0000256" key="2">
    <source>
        <dbReference type="SAM" id="SignalP"/>
    </source>
</evidence>
<dbReference type="OrthoDB" id="4333878at2"/>
<evidence type="ECO:0000313" key="3">
    <source>
        <dbReference type="EMBL" id="QES49768.1"/>
    </source>
</evidence>
<dbReference type="EMBL" id="CP029190">
    <property type="protein sequence ID" value="QES49768.1"/>
    <property type="molecule type" value="Genomic_DNA"/>
</dbReference>
<protein>
    <recommendedName>
        <fullName evidence="5">Septum formation-related domain-containing protein</fullName>
    </recommendedName>
</protein>
<evidence type="ECO:0000256" key="1">
    <source>
        <dbReference type="SAM" id="MobiDB-lite"/>
    </source>
</evidence>
<accession>A0A5P2D6R3</accession>
<dbReference type="PROSITE" id="PS51257">
    <property type="entry name" value="PROKAR_LIPOPROTEIN"/>
    <property type="match status" value="1"/>
</dbReference>
<evidence type="ECO:0000313" key="4">
    <source>
        <dbReference type="Proteomes" id="UP000325211"/>
    </source>
</evidence>
<organism evidence="3 4">
    <name type="scientific">Streptomyces venezuelae</name>
    <dbReference type="NCBI Taxonomy" id="54571"/>
    <lineage>
        <taxon>Bacteria</taxon>
        <taxon>Bacillati</taxon>
        <taxon>Actinomycetota</taxon>
        <taxon>Actinomycetes</taxon>
        <taxon>Kitasatosporales</taxon>
        <taxon>Streptomycetaceae</taxon>
        <taxon>Streptomyces</taxon>
    </lineage>
</organism>
<dbReference type="RefSeq" id="WP_150209340.1">
    <property type="nucleotide sequence ID" value="NZ_CP029190.1"/>
</dbReference>
<gene>
    <name evidence="3" type="ORF">DEJ50_20070</name>
</gene>
<feature type="compositionally biased region" description="Low complexity" evidence="1">
    <location>
        <begin position="28"/>
        <end position="49"/>
    </location>
</feature>
<dbReference type="Proteomes" id="UP000325211">
    <property type="component" value="Chromosome"/>
</dbReference>
<proteinExistence type="predicted"/>
<feature type="region of interest" description="Disordered" evidence="1">
    <location>
        <begin position="203"/>
        <end position="235"/>
    </location>
</feature>
<evidence type="ECO:0008006" key="5">
    <source>
        <dbReference type="Google" id="ProtNLM"/>
    </source>
</evidence>